<dbReference type="EMBL" id="CP007029">
    <property type="protein sequence ID" value="AHE98931.1"/>
    <property type="molecule type" value="Genomic_DNA"/>
</dbReference>
<dbReference type="Gene3D" id="1.25.40.10">
    <property type="entry name" value="Tetratricopeptide repeat domain"/>
    <property type="match status" value="1"/>
</dbReference>
<evidence type="ECO:0000313" key="6">
    <source>
        <dbReference type="Proteomes" id="UP000005289"/>
    </source>
</evidence>
<dbReference type="InterPro" id="IPR033891">
    <property type="entry name" value="TTC38"/>
</dbReference>
<comment type="similarity">
    <text evidence="1">Belongs to the TTC38 family.</text>
</comment>
<organism evidence="5 6">
    <name type="scientific">Thioalkalivibrio paradoxus ARh 1</name>
    <dbReference type="NCBI Taxonomy" id="713585"/>
    <lineage>
        <taxon>Bacteria</taxon>
        <taxon>Pseudomonadati</taxon>
        <taxon>Pseudomonadota</taxon>
        <taxon>Gammaproteobacteria</taxon>
        <taxon>Chromatiales</taxon>
        <taxon>Ectothiorhodospiraceae</taxon>
        <taxon>Thioalkalivibrio</taxon>
    </lineage>
</organism>
<evidence type="ECO:0000256" key="3">
    <source>
        <dbReference type="ARBA" id="ARBA00022737"/>
    </source>
</evidence>
<dbReference type="CDD" id="cd05804">
    <property type="entry name" value="StaR_like"/>
    <property type="match status" value="1"/>
</dbReference>
<evidence type="ECO:0000256" key="2">
    <source>
        <dbReference type="ARBA" id="ARBA00019992"/>
    </source>
</evidence>
<reference evidence="5 6" key="1">
    <citation type="submission" date="2013-12" db="EMBL/GenBank/DDBJ databases">
        <authorList>
            <consortium name="DOE Joint Genome Institute"/>
            <person name="Muyzer G."/>
            <person name="Huntemann M."/>
            <person name="Han J."/>
            <person name="Chen A."/>
            <person name="Kyrpides N."/>
            <person name="Mavromatis K."/>
            <person name="Markowitz V."/>
            <person name="Palaniappan K."/>
            <person name="Ivanova N."/>
            <person name="Schaumberg A."/>
            <person name="Pati A."/>
            <person name="Liolios K."/>
            <person name="Nordberg H.P."/>
            <person name="Cantor M.N."/>
            <person name="Hua S.X."/>
            <person name="Woyke T."/>
        </authorList>
    </citation>
    <scope>NUCLEOTIDE SEQUENCE [LARGE SCALE GENOMIC DNA]</scope>
    <source>
        <strain evidence="5 6">ARh 1</strain>
    </source>
</reference>
<dbReference type="PANTHER" id="PTHR16263:SF4">
    <property type="entry name" value="TETRATRICOPEPTIDE REPEAT PROTEIN 38"/>
    <property type="match status" value="1"/>
</dbReference>
<dbReference type="HOGENOM" id="CLU_029972_1_2_6"/>
<dbReference type="PANTHER" id="PTHR16263">
    <property type="entry name" value="TETRATRICOPEPTIDE REPEAT PROTEIN 38"/>
    <property type="match status" value="1"/>
</dbReference>
<keyword evidence="4" id="KW-0802">TPR repeat</keyword>
<evidence type="ECO:0000256" key="4">
    <source>
        <dbReference type="ARBA" id="ARBA00022803"/>
    </source>
</evidence>
<dbReference type="STRING" id="713585.THITH_12405"/>
<gene>
    <name evidence="5" type="ORF">THITH_12405</name>
</gene>
<dbReference type="SUPFAM" id="SSF48452">
    <property type="entry name" value="TPR-like"/>
    <property type="match status" value="1"/>
</dbReference>
<keyword evidence="3" id="KW-0677">Repeat</keyword>
<name>W0DKF0_9GAMM</name>
<protein>
    <recommendedName>
        <fullName evidence="2">Tetratricopeptide repeat protein 38</fullName>
    </recommendedName>
</protein>
<dbReference type="RefSeq" id="WP_006748379.1">
    <property type="nucleotide sequence ID" value="NZ_CP007029.1"/>
</dbReference>
<evidence type="ECO:0000256" key="1">
    <source>
        <dbReference type="ARBA" id="ARBA00005857"/>
    </source>
</evidence>
<dbReference type="KEGG" id="tti:THITH_12405"/>
<keyword evidence="6" id="KW-1185">Reference proteome</keyword>
<dbReference type="OrthoDB" id="9815900at2"/>
<accession>W0DKF0</accession>
<dbReference type="InterPro" id="IPR011990">
    <property type="entry name" value="TPR-like_helical_dom_sf"/>
</dbReference>
<proteinExistence type="inferred from homology"/>
<dbReference type="Proteomes" id="UP000005289">
    <property type="component" value="Chromosome"/>
</dbReference>
<evidence type="ECO:0000313" key="5">
    <source>
        <dbReference type="EMBL" id="AHE98931.1"/>
    </source>
</evidence>
<dbReference type="AlphaFoldDB" id="W0DKF0"/>
<sequence length="442" mass="48893">MKQTDLLGNPVTGSTDAALRHYTQALHELHCWRGDPVATIEAAIAEAPEFAMAQLLHAWLHLLSTEPDGVAVARADLERVQRLPLNHRERGHAEAVAAFASGHWQRAGRILEDVSIDYPRDALALQVGHLGDYLRGDSRMLRDRIARVFGQWGNGDPGYHALLAMFAFGCEENGDYRRAEDFGRRALDLEPEDAWAHHAVAHTFEMEGRAREGIEWMREREHFWADDNFLAVHNWWHLALFHLDLNDVDTALALFDGPIHGTHSKITVDLIDASALLWRLQLRDVDVRSRWQSLAAAWREVAHPGLYAFNDFHAMMAWVGSSDGERAARWTAAQSAQDRDPAGDQASDNAAIAASLGKPLLEALAAFGRGEHAAAAGSLRDLRPTVYRLGGSHAQRDVIALTLVEAARRSGHLPLAQALAAERVQVKPGSAYNRALEPRTAA</sequence>